<gene>
    <name evidence="2" type="primary">Necator_chrV.g20769</name>
    <name evidence="2" type="ORF">RB195_015976</name>
</gene>
<feature type="region of interest" description="Disordered" evidence="1">
    <location>
        <begin position="74"/>
        <end position="95"/>
    </location>
</feature>
<comment type="caution">
    <text evidence="2">The sequence shown here is derived from an EMBL/GenBank/DDBJ whole genome shotgun (WGS) entry which is preliminary data.</text>
</comment>
<proteinExistence type="predicted"/>
<accession>A0ABR1E6Z9</accession>
<sequence>MTTSHCDMTTAEVMELLRDERDIYESIEQNLRRMMLEEKPDAALPVLSRNTEDLSFSGSSQYMPSYMEDFIMGSGTHLNDGMNDKEDSKVDEVAG</sequence>
<organism evidence="2 3">
    <name type="scientific">Necator americanus</name>
    <name type="common">Human hookworm</name>
    <dbReference type="NCBI Taxonomy" id="51031"/>
    <lineage>
        <taxon>Eukaryota</taxon>
        <taxon>Metazoa</taxon>
        <taxon>Ecdysozoa</taxon>
        <taxon>Nematoda</taxon>
        <taxon>Chromadorea</taxon>
        <taxon>Rhabditida</taxon>
        <taxon>Rhabditina</taxon>
        <taxon>Rhabditomorpha</taxon>
        <taxon>Strongyloidea</taxon>
        <taxon>Ancylostomatidae</taxon>
        <taxon>Bunostominae</taxon>
        <taxon>Necator</taxon>
    </lineage>
</organism>
<feature type="compositionally biased region" description="Basic and acidic residues" evidence="1">
    <location>
        <begin position="82"/>
        <end position="95"/>
    </location>
</feature>
<reference evidence="2 3" key="1">
    <citation type="submission" date="2023-08" db="EMBL/GenBank/DDBJ databases">
        <title>A Necator americanus chromosomal reference genome.</title>
        <authorList>
            <person name="Ilik V."/>
            <person name="Petrzelkova K.J."/>
            <person name="Pardy F."/>
            <person name="Fuh T."/>
            <person name="Niatou-Singa F.S."/>
            <person name="Gouil Q."/>
            <person name="Baker L."/>
            <person name="Ritchie M.E."/>
            <person name="Jex A.R."/>
            <person name="Gazzola D."/>
            <person name="Li H."/>
            <person name="Toshio Fujiwara R."/>
            <person name="Zhan B."/>
            <person name="Aroian R.V."/>
            <person name="Pafco B."/>
            <person name="Schwarz E.M."/>
        </authorList>
    </citation>
    <scope>NUCLEOTIDE SEQUENCE [LARGE SCALE GENOMIC DNA]</scope>
    <source>
        <strain evidence="2 3">Aroian</strain>
        <tissue evidence="2">Whole animal</tissue>
    </source>
</reference>
<evidence type="ECO:0000313" key="2">
    <source>
        <dbReference type="EMBL" id="KAK6758479.1"/>
    </source>
</evidence>
<protein>
    <submittedName>
        <fullName evidence="2">Uncharacterized protein</fullName>
    </submittedName>
</protein>
<evidence type="ECO:0000256" key="1">
    <source>
        <dbReference type="SAM" id="MobiDB-lite"/>
    </source>
</evidence>
<name>A0ABR1E6Z9_NECAM</name>
<evidence type="ECO:0000313" key="3">
    <source>
        <dbReference type="Proteomes" id="UP001303046"/>
    </source>
</evidence>
<dbReference type="Proteomes" id="UP001303046">
    <property type="component" value="Unassembled WGS sequence"/>
</dbReference>
<dbReference type="EMBL" id="JAVFWL010000005">
    <property type="protein sequence ID" value="KAK6758479.1"/>
    <property type="molecule type" value="Genomic_DNA"/>
</dbReference>
<keyword evidence="3" id="KW-1185">Reference proteome</keyword>